<dbReference type="Gene3D" id="1.10.287.370">
    <property type="match status" value="1"/>
</dbReference>
<dbReference type="Proteomes" id="UP001431783">
    <property type="component" value="Unassembled WGS sequence"/>
</dbReference>
<comment type="caution">
    <text evidence="2">The sequence shown here is derived from an EMBL/GenBank/DDBJ whole genome shotgun (WGS) entry which is preliminary data.</text>
</comment>
<reference evidence="2 3" key="1">
    <citation type="submission" date="2023-03" db="EMBL/GenBank/DDBJ databases">
        <title>Genome insight into feeding habits of ladybird beetles.</title>
        <authorList>
            <person name="Li H.-S."/>
            <person name="Huang Y.-H."/>
            <person name="Pang H."/>
        </authorList>
    </citation>
    <scope>NUCLEOTIDE SEQUENCE [LARGE SCALE GENOMIC DNA]</scope>
    <source>
        <strain evidence="2">SYSU_2023b</strain>
        <tissue evidence="2">Whole body</tissue>
    </source>
</reference>
<evidence type="ECO:0000313" key="3">
    <source>
        <dbReference type="Proteomes" id="UP001431783"/>
    </source>
</evidence>
<gene>
    <name evidence="2" type="ORF">WA026_011098</name>
</gene>
<feature type="coiled-coil region" evidence="1">
    <location>
        <begin position="16"/>
        <end position="50"/>
    </location>
</feature>
<evidence type="ECO:0000256" key="1">
    <source>
        <dbReference type="SAM" id="Coils"/>
    </source>
</evidence>
<dbReference type="EMBL" id="JARQZJ010000035">
    <property type="protein sequence ID" value="KAK9875997.1"/>
    <property type="molecule type" value="Genomic_DNA"/>
</dbReference>
<sequence length="165" mass="19261">MNENISKTLSDRREFISLLENELAKNEISQKEKEKEIESLTETINHVKLLGTEPQWDAMIPLGKLIYIPGKIVHTGEYLLEKKSYPYSFETLSTSQQTVDCLEQKKNVCEEQLEKFSEIDKQLKERLEHLDCKDNVYNLPDQIVCDKGVAVRVGEFYEILEFEDE</sequence>
<dbReference type="AlphaFoldDB" id="A0AAW1TWN3"/>
<dbReference type="SUPFAM" id="SSF46579">
    <property type="entry name" value="Prefoldin"/>
    <property type="match status" value="1"/>
</dbReference>
<keyword evidence="3" id="KW-1185">Reference proteome</keyword>
<proteinExistence type="predicted"/>
<evidence type="ECO:0000313" key="2">
    <source>
        <dbReference type="EMBL" id="KAK9875997.1"/>
    </source>
</evidence>
<organism evidence="2 3">
    <name type="scientific">Henosepilachna vigintioctopunctata</name>
    <dbReference type="NCBI Taxonomy" id="420089"/>
    <lineage>
        <taxon>Eukaryota</taxon>
        <taxon>Metazoa</taxon>
        <taxon>Ecdysozoa</taxon>
        <taxon>Arthropoda</taxon>
        <taxon>Hexapoda</taxon>
        <taxon>Insecta</taxon>
        <taxon>Pterygota</taxon>
        <taxon>Neoptera</taxon>
        <taxon>Endopterygota</taxon>
        <taxon>Coleoptera</taxon>
        <taxon>Polyphaga</taxon>
        <taxon>Cucujiformia</taxon>
        <taxon>Coccinelloidea</taxon>
        <taxon>Coccinellidae</taxon>
        <taxon>Epilachninae</taxon>
        <taxon>Epilachnini</taxon>
        <taxon>Henosepilachna</taxon>
    </lineage>
</organism>
<keyword evidence="1" id="KW-0175">Coiled coil</keyword>
<accession>A0AAW1TWN3</accession>
<protein>
    <submittedName>
        <fullName evidence="2">Uncharacterized protein</fullName>
    </submittedName>
</protein>
<feature type="coiled-coil region" evidence="1">
    <location>
        <begin position="92"/>
        <end position="119"/>
    </location>
</feature>
<dbReference type="InterPro" id="IPR009053">
    <property type="entry name" value="Prefoldin"/>
</dbReference>
<name>A0AAW1TWN3_9CUCU</name>